<dbReference type="SUPFAM" id="SSF48403">
    <property type="entry name" value="Ankyrin repeat"/>
    <property type="match status" value="1"/>
</dbReference>
<organism evidence="1 2">
    <name type="scientific">Listeria weihenstephanensis</name>
    <dbReference type="NCBI Taxonomy" id="1006155"/>
    <lineage>
        <taxon>Bacteria</taxon>
        <taxon>Bacillati</taxon>
        <taxon>Bacillota</taxon>
        <taxon>Bacilli</taxon>
        <taxon>Bacillales</taxon>
        <taxon>Listeriaceae</taxon>
        <taxon>Listeria</taxon>
    </lineage>
</organism>
<accession>A0A841Z994</accession>
<dbReference type="Proteomes" id="UP000564536">
    <property type="component" value="Unassembled WGS sequence"/>
</dbReference>
<evidence type="ECO:0000313" key="1">
    <source>
        <dbReference type="EMBL" id="MBC1501885.1"/>
    </source>
</evidence>
<comment type="caution">
    <text evidence="1">The sequence shown here is derived from an EMBL/GenBank/DDBJ whole genome shotgun (WGS) entry which is preliminary data.</text>
</comment>
<gene>
    <name evidence="1" type="ORF">HB943_14890</name>
</gene>
<name>A0A841Z994_9LIST</name>
<reference evidence="1 2" key="1">
    <citation type="submission" date="2020-03" db="EMBL/GenBank/DDBJ databases">
        <title>Soil Listeria distribution.</title>
        <authorList>
            <person name="Liao J."/>
            <person name="Wiedmann M."/>
        </authorList>
    </citation>
    <scope>NUCLEOTIDE SEQUENCE [LARGE SCALE GENOMIC DNA]</scope>
    <source>
        <strain evidence="1 2">FSL L7-1523</strain>
    </source>
</reference>
<dbReference type="EMBL" id="JAARRL010000033">
    <property type="protein sequence ID" value="MBC1501885.1"/>
    <property type="molecule type" value="Genomic_DNA"/>
</dbReference>
<dbReference type="InterPro" id="IPR036770">
    <property type="entry name" value="Ankyrin_rpt-contain_sf"/>
</dbReference>
<dbReference type="AlphaFoldDB" id="A0A841Z994"/>
<protein>
    <submittedName>
        <fullName evidence="1">Ankyrin repeat domain-containing protein</fullName>
    </submittedName>
</protein>
<evidence type="ECO:0000313" key="2">
    <source>
        <dbReference type="Proteomes" id="UP000564536"/>
    </source>
</evidence>
<sequence length="180" mass="20413">MKIVDVFDAIAHGTYNEFIEKIDGDINQINSHTKLNLLQTTAINDNNSADKLKIAEYLLAHNIDINYTGGKHSKNALHILYSNFNILNSRHLLAMSKLLVENGININQEDAFGATPMQYLIAVNKISTLELKDLFIYLLENGANYSVKDNYGKNCLDYAKEFSWRNELIAIVKEFENGNK</sequence>
<proteinExistence type="predicted"/>
<dbReference type="Gene3D" id="1.25.40.20">
    <property type="entry name" value="Ankyrin repeat-containing domain"/>
    <property type="match status" value="1"/>
</dbReference>
<dbReference type="RefSeq" id="WP_185427292.1">
    <property type="nucleotide sequence ID" value="NZ_JAARRL010000033.1"/>
</dbReference>